<keyword evidence="2" id="KW-1133">Transmembrane helix</keyword>
<evidence type="ECO:0000256" key="2">
    <source>
        <dbReference type="SAM" id="Phobius"/>
    </source>
</evidence>
<evidence type="ECO:0000256" key="1">
    <source>
        <dbReference type="SAM" id="Coils"/>
    </source>
</evidence>
<evidence type="ECO:0008006" key="5">
    <source>
        <dbReference type="Google" id="ProtNLM"/>
    </source>
</evidence>
<evidence type="ECO:0000313" key="4">
    <source>
        <dbReference type="Proteomes" id="UP000295382"/>
    </source>
</evidence>
<protein>
    <recommendedName>
        <fullName evidence="5">MSHA biogenesis protein MshI</fullName>
    </recommendedName>
</protein>
<keyword evidence="2" id="KW-0472">Membrane</keyword>
<gene>
    <name evidence="3" type="ORF">EDC30_10131</name>
</gene>
<proteinExistence type="predicted"/>
<evidence type="ECO:0000313" key="3">
    <source>
        <dbReference type="EMBL" id="TCS39081.1"/>
    </source>
</evidence>
<feature type="transmembrane region" description="Helical" evidence="2">
    <location>
        <begin position="21"/>
        <end position="44"/>
    </location>
</feature>
<dbReference type="AlphaFoldDB" id="A0A4R3I2S1"/>
<dbReference type="OrthoDB" id="5405677at2"/>
<keyword evidence="2" id="KW-0812">Transmembrane</keyword>
<dbReference type="EMBL" id="SLZQ01000001">
    <property type="protein sequence ID" value="TCS39081.1"/>
    <property type="molecule type" value="Genomic_DNA"/>
</dbReference>
<sequence>MSQQINLFNPIFLKRKKYFSANNMAVALGLVLAGSLAVVGYALMQVSSLTEQARSASEQVAQVQAELAKVTAEYGPRGKSAGLQEDLQKTTAELQSLQQVTTILQKGDFGDTRGYSEYLRAFARQSIEGLWLTGLSIHGAGNEIALRGRAVRPDLVPAYIGRLKSESTLKGKSFAALEMEVPQVDEEGSGASAGTPPRKVSAPYIEFNLHSGGTDAAAGNTGAARK</sequence>
<keyword evidence="1" id="KW-0175">Coiled coil</keyword>
<feature type="coiled-coil region" evidence="1">
    <location>
        <begin position="46"/>
        <end position="100"/>
    </location>
</feature>
<comment type="caution">
    <text evidence="3">The sequence shown here is derived from an EMBL/GenBank/DDBJ whole genome shotgun (WGS) entry which is preliminary data.</text>
</comment>
<accession>A0A4R3I2S1</accession>
<name>A0A4R3I2S1_PAULE</name>
<organism evidence="3 4">
    <name type="scientific">Paucimonas lemoignei</name>
    <name type="common">Pseudomonas lemoignei</name>
    <dbReference type="NCBI Taxonomy" id="29443"/>
    <lineage>
        <taxon>Bacteria</taxon>
        <taxon>Pseudomonadati</taxon>
        <taxon>Pseudomonadota</taxon>
        <taxon>Betaproteobacteria</taxon>
        <taxon>Burkholderiales</taxon>
        <taxon>Burkholderiaceae</taxon>
        <taxon>Paucimonas</taxon>
    </lineage>
</organism>
<reference evidence="3 4" key="1">
    <citation type="submission" date="2019-03" db="EMBL/GenBank/DDBJ databases">
        <title>Genomic Encyclopedia of Type Strains, Phase IV (KMG-IV): sequencing the most valuable type-strain genomes for metagenomic binning, comparative biology and taxonomic classification.</title>
        <authorList>
            <person name="Goeker M."/>
        </authorList>
    </citation>
    <scope>NUCLEOTIDE SEQUENCE [LARGE SCALE GENOMIC DNA]</scope>
    <source>
        <strain evidence="3 4">DSM 7445</strain>
    </source>
</reference>
<dbReference type="Proteomes" id="UP000295382">
    <property type="component" value="Unassembled WGS sequence"/>
</dbReference>
<keyword evidence="4" id="KW-1185">Reference proteome</keyword>